<feature type="signal peptide" evidence="1">
    <location>
        <begin position="1"/>
        <end position="20"/>
    </location>
</feature>
<protein>
    <recommendedName>
        <fullName evidence="4">Secreted protein</fullName>
    </recommendedName>
</protein>
<gene>
    <name evidence="2" type="ORF">EVAR_74322_1</name>
</gene>
<proteinExistence type="predicted"/>
<keyword evidence="1" id="KW-0732">Signal</keyword>
<evidence type="ECO:0000313" key="3">
    <source>
        <dbReference type="Proteomes" id="UP000299102"/>
    </source>
</evidence>
<feature type="chain" id="PRO_5020039802" description="Secreted protein" evidence="1">
    <location>
        <begin position="21"/>
        <end position="120"/>
    </location>
</feature>
<comment type="caution">
    <text evidence="2">The sequence shown here is derived from an EMBL/GenBank/DDBJ whole genome shotgun (WGS) entry which is preliminary data.</text>
</comment>
<keyword evidence="3" id="KW-1185">Reference proteome</keyword>
<organism evidence="2 3">
    <name type="scientific">Eumeta variegata</name>
    <name type="common">Bagworm moth</name>
    <name type="synonym">Eumeta japonica</name>
    <dbReference type="NCBI Taxonomy" id="151549"/>
    <lineage>
        <taxon>Eukaryota</taxon>
        <taxon>Metazoa</taxon>
        <taxon>Ecdysozoa</taxon>
        <taxon>Arthropoda</taxon>
        <taxon>Hexapoda</taxon>
        <taxon>Insecta</taxon>
        <taxon>Pterygota</taxon>
        <taxon>Neoptera</taxon>
        <taxon>Endopterygota</taxon>
        <taxon>Lepidoptera</taxon>
        <taxon>Glossata</taxon>
        <taxon>Ditrysia</taxon>
        <taxon>Tineoidea</taxon>
        <taxon>Psychidae</taxon>
        <taxon>Oiketicinae</taxon>
        <taxon>Eumeta</taxon>
    </lineage>
</organism>
<dbReference type="Proteomes" id="UP000299102">
    <property type="component" value="Unassembled WGS sequence"/>
</dbReference>
<evidence type="ECO:0000313" key="2">
    <source>
        <dbReference type="EMBL" id="GBO99974.1"/>
    </source>
</evidence>
<evidence type="ECO:0000256" key="1">
    <source>
        <dbReference type="SAM" id="SignalP"/>
    </source>
</evidence>
<evidence type="ECO:0008006" key="4">
    <source>
        <dbReference type="Google" id="ProtNLM"/>
    </source>
</evidence>
<sequence>MTRHFLIIVLVADVNTTAKGVVVDVTSFTFSSVSLLRRRIPPARAITRGGSSRSEQFLRDHCHQVWSNVLHFLEVQPIDDAESFNIAYPEAVHQDRRHHSHFAVCVGSQSASKLFFEVSC</sequence>
<dbReference type="AlphaFoldDB" id="A0A4C1SD19"/>
<name>A0A4C1SD19_EUMVA</name>
<reference evidence="2 3" key="1">
    <citation type="journal article" date="2019" name="Commun. Biol.">
        <title>The bagworm genome reveals a unique fibroin gene that provides high tensile strength.</title>
        <authorList>
            <person name="Kono N."/>
            <person name="Nakamura H."/>
            <person name="Ohtoshi R."/>
            <person name="Tomita M."/>
            <person name="Numata K."/>
            <person name="Arakawa K."/>
        </authorList>
    </citation>
    <scope>NUCLEOTIDE SEQUENCE [LARGE SCALE GENOMIC DNA]</scope>
</reference>
<dbReference type="EMBL" id="BGZK01000004">
    <property type="protein sequence ID" value="GBO99974.1"/>
    <property type="molecule type" value="Genomic_DNA"/>
</dbReference>
<accession>A0A4C1SD19</accession>